<name>A0AAP9YG21_9GAMM</name>
<proteinExistence type="predicted"/>
<protein>
    <submittedName>
        <fullName evidence="1">Uncharacterized protein</fullName>
    </submittedName>
</protein>
<dbReference type="InterPro" id="IPR011990">
    <property type="entry name" value="TPR-like_helical_dom_sf"/>
</dbReference>
<dbReference type="Gene3D" id="1.25.40.10">
    <property type="entry name" value="Tetratricopeptide repeat domain"/>
    <property type="match status" value="1"/>
</dbReference>
<organism evidence="1 2">
    <name type="scientific">Azotobacter chroococcum</name>
    <dbReference type="NCBI Taxonomy" id="353"/>
    <lineage>
        <taxon>Bacteria</taxon>
        <taxon>Pseudomonadati</taxon>
        <taxon>Pseudomonadota</taxon>
        <taxon>Gammaproteobacteria</taxon>
        <taxon>Pseudomonadales</taxon>
        <taxon>Pseudomonadaceae</taxon>
        <taxon>Azotobacter</taxon>
    </lineage>
</organism>
<sequence>MLHNAINWLRRLVGAEPLKPNPNTTSLTTPSVLEKEEITAVTEEHIGTVVPYDENLLERAHTQWQFGDWKSLAAIERTTLEHHPDRARLALLAAAGQLQTGASGEARKLIQLAQKWGCSRRLIGQILIAGVHNNLGRAAASGGQEAYALKHFKSSVAIGSPSGDTRLLTQARVAEQISQLKSPKSTSNRISPAK</sequence>
<dbReference type="Proteomes" id="UP000596192">
    <property type="component" value="Chromosome"/>
</dbReference>
<evidence type="ECO:0000313" key="1">
    <source>
        <dbReference type="EMBL" id="QQE90051.1"/>
    </source>
</evidence>
<evidence type="ECO:0000313" key="2">
    <source>
        <dbReference type="Proteomes" id="UP000596192"/>
    </source>
</evidence>
<dbReference type="RefSeq" id="WP_198867530.1">
    <property type="nucleotide sequence ID" value="NZ_CP066310.1"/>
</dbReference>
<accession>A0AAP9YG21</accession>
<dbReference type="AlphaFoldDB" id="A0AAP9YG21"/>
<dbReference type="EMBL" id="CP066310">
    <property type="protein sequence ID" value="QQE90051.1"/>
    <property type="molecule type" value="Genomic_DNA"/>
</dbReference>
<reference evidence="1 2" key="1">
    <citation type="submission" date="2020-12" db="EMBL/GenBank/DDBJ databases">
        <title>Genomic Analysis and Response surface optimization of nitrogen-fixing conditions for A. chroococcum strain HR1, Isolation from rhizosphere soil.</title>
        <authorList>
            <person name="Li J."/>
            <person name="Yang H."/>
            <person name="Liu H."/>
            <person name="Wang C."/>
            <person name="Tian Y."/>
            <person name="Lu X.Y."/>
        </authorList>
    </citation>
    <scope>NUCLEOTIDE SEQUENCE [LARGE SCALE GENOMIC DNA]</scope>
    <source>
        <strain evidence="1 2">HR1</strain>
    </source>
</reference>
<gene>
    <name evidence="1" type="ORF">GKQ51_06990</name>
</gene>